<gene>
    <name evidence="1" type="ORF">QG404_00665</name>
</gene>
<accession>A0ABY8NZL5</accession>
<reference evidence="1 2" key="1">
    <citation type="submission" date="2023-04" db="EMBL/GenBank/DDBJ databases">
        <title>Genome dynamics across the evolutionary transition to endosymbiosis.</title>
        <authorList>
            <person name="Siozios S."/>
            <person name="Nadal-Jimenez P."/>
            <person name="Azagi T."/>
            <person name="Sprong H."/>
            <person name="Frost C.L."/>
            <person name="Parratt S.R."/>
            <person name="Taylor G."/>
            <person name="Brettell L."/>
            <person name="Lew K.C."/>
            <person name="Croft L."/>
            <person name="King K.C."/>
            <person name="Brockhurst M.A."/>
            <person name="Hypsa V."/>
            <person name="Novakova E."/>
            <person name="Darby A.C."/>
            <person name="Hurst G.D.D."/>
        </authorList>
    </citation>
    <scope>NUCLEOTIDE SEQUENCE [LARGE SCALE GENOMIC DNA]</scope>
    <source>
        <strain evidence="2">aApi_AU</strain>
        <plasmid evidence="1 2">paApi_AU1</plasmid>
    </source>
</reference>
<keyword evidence="2" id="KW-1185">Reference proteome</keyword>
<sequence>MARLANGTGDAWRFPDGEIVHGFFEAERKAKEMGAVLEERKKSLFSPSH</sequence>
<dbReference type="RefSeq" id="WP_280936955.1">
    <property type="nucleotide sequence ID" value="NZ_CP123757.1"/>
</dbReference>
<organism evidence="1 2">
    <name type="scientific">Arsenophonus apicola</name>
    <dbReference type="NCBI Taxonomy" id="2879119"/>
    <lineage>
        <taxon>Bacteria</taxon>
        <taxon>Pseudomonadati</taxon>
        <taxon>Pseudomonadota</taxon>
        <taxon>Gammaproteobacteria</taxon>
        <taxon>Enterobacterales</taxon>
        <taxon>Morganellaceae</taxon>
        <taxon>Arsenophonus</taxon>
    </lineage>
</organism>
<keyword evidence="1" id="KW-0614">Plasmid</keyword>
<proteinExistence type="predicted"/>
<dbReference type="Proteomes" id="UP001231859">
    <property type="component" value="Plasmid paApi_AU1"/>
</dbReference>
<evidence type="ECO:0000313" key="2">
    <source>
        <dbReference type="Proteomes" id="UP001231859"/>
    </source>
</evidence>
<geneLocation type="plasmid" evidence="1 2">
    <name>paApi_AU1</name>
</geneLocation>
<dbReference type="EMBL" id="CP123757">
    <property type="protein sequence ID" value="WGO82196.1"/>
    <property type="molecule type" value="Genomic_DNA"/>
</dbReference>
<evidence type="ECO:0000313" key="1">
    <source>
        <dbReference type="EMBL" id="WGO82196.1"/>
    </source>
</evidence>
<protein>
    <submittedName>
        <fullName evidence="1">Uncharacterized protein</fullName>
    </submittedName>
</protein>
<name>A0ABY8NZL5_9GAMM</name>